<dbReference type="Pfam" id="PF00400">
    <property type="entry name" value="WD40"/>
    <property type="match status" value="4"/>
</dbReference>
<gene>
    <name evidence="5" type="ORF">GXP67_20680</name>
</gene>
<dbReference type="Pfam" id="PF20703">
    <property type="entry name" value="nSTAND1"/>
    <property type="match status" value="1"/>
</dbReference>
<feature type="domain" description="Novel STAND NTPase 1" evidence="4">
    <location>
        <begin position="22"/>
        <end position="437"/>
    </location>
</feature>
<evidence type="ECO:0000259" key="4">
    <source>
        <dbReference type="Pfam" id="PF20703"/>
    </source>
</evidence>
<dbReference type="PROSITE" id="PS50082">
    <property type="entry name" value="WD_REPEATS_2"/>
    <property type="match status" value="4"/>
</dbReference>
<dbReference type="RefSeq" id="WP_162444893.1">
    <property type="nucleotide sequence ID" value="NZ_CP048222.1"/>
</dbReference>
<feature type="transmembrane region" description="Helical" evidence="3">
    <location>
        <begin position="507"/>
        <end position="527"/>
    </location>
</feature>
<dbReference type="KEGG" id="rhoz:GXP67_20680"/>
<dbReference type="InterPro" id="IPR015943">
    <property type="entry name" value="WD40/YVTN_repeat-like_dom_sf"/>
</dbReference>
<dbReference type="Gene3D" id="2.130.10.10">
    <property type="entry name" value="YVTN repeat-like/Quinoprotein amine dehydrogenase"/>
    <property type="match status" value="2"/>
</dbReference>
<dbReference type="SUPFAM" id="SSF50978">
    <property type="entry name" value="WD40 repeat-like"/>
    <property type="match status" value="1"/>
</dbReference>
<feature type="repeat" description="WD" evidence="1">
    <location>
        <begin position="957"/>
        <end position="988"/>
    </location>
</feature>
<feature type="repeat" description="WD" evidence="1">
    <location>
        <begin position="705"/>
        <end position="746"/>
    </location>
</feature>
<evidence type="ECO:0000256" key="1">
    <source>
        <dbReference type="PROSITE-ProRule" id="PRU00221"/>
    </source>
</evidence>
<dbReference type="InterPro" id="IPR049052">
    <property type="entry name" value="nSTAND1"/>
</dbReference>
<dbReference type="Gene3D" id="3.40.50.300">
    <property type="entry name" value="P-loop containing nucleotide triphosphate hydrolases"/>
    <property type="match status" value="1"/>
</dbReference>
<dbReference type="PANTHER" id="PTHR19879:SF9">
    <property type="entry name" value="TRANSCRIPTION INITIATION FACTOR TFIID SUBUNIT 5"/>
    <property type="match status" value="1"/>
</dbReference>
<dbReference type="PANTHER" id="PTHR19879">
    <property type="entry name" value="TRANSCRIPTION INITIATION FACTOR TFIID"/>
    <property type="match status" value="1"/>
</dbReference>
<keyword evidence="3" id="KW-0472">Membrane</keyword>
<evidence type="ECO:0000256" key="3">
    <source>
        <dbReference type="SAM" id="Phobius"/>
    </source>
</evidence>
<name>A0A6C0GMR0_9BACT</name>
<dbReference type="InterPro" id="IPR001680">
    <property type="entry name" value="WD40_rpt"/>
</dbReference>
<sequence length="1040" mass="117651">MDRNIQDIIDNRTQTGKEIINPFPGLRPFSIHESHLFFGREGQSEEVLLKLARNRFVSIIGPSGSGKSSFIYCGIIPILYGGFIESSGNGWKVISTRPGKSPVDNLAEALATEELSYQQASEEDKFVKKTLIATLLRTHSQGLVEAISQHESADKNFLLIVDQFEELFRFKKGEDGKDAENEAVAYIELLIEAIQNKNLPIYVVITMRSDFIGECAYFPNLTEKINESYYLLPQMTREQKSLAITGPVAVGGAKIAPRLMQQLLDDLGDNADQLPIMQHALMRTWSYWATVHRDNEPIDVQHYEAIGRMEGALSQHADEAYSELNDKQKRLCETLFKSLTDKGGDVNGIRRPTRLAEIASIADASEEDVIKIIDKFREPGRALLTPHAGVVLHSDSIIDISHESLMRIWLRLKKWVEEEAEGIRMYLRLAEASAKYQVGQAGLWRPPDLQLALNWQLKQKPTLQWAQRYDPAFERVMAFLEFSKKSYETEQRSKEILQKKALRRARAVALILGLFAIISVGFLIFAITQQIRAKEQAEIARKNEQKAKVQTRLALISERNAKNQRIFAEQQRAKAKEQEQLARESEQIAQQERLKAELSEQEALKQQKIAQEERVRAEDNERVAKEQTSIAIKEKNNAYQSRLLSIAQAMAVKSLQVIDMDLKLLTSGQAYAFNAQYGGKEDDPYIYEGLYYAVKKSKDESFNNLKGHSDNVRSLISANTGNYVYSAGSDGKILRWDIENPEKTYTSLDQEKNSIVRTLALSRDNKWLAGGGEFSFIKIYNLSRLDNPPQKIKIPSRLIWFLSYTQADQGLVFSDSSSVYHYDFKAFNQLYRATSKINTIAVSPVHNTVALGNQAGQVIMLNLDKNGAESMLFQNKEPITAISFSQDGQLLAVGDTKGIVKVWDVKKQELISTLVGHSARINNVSFSWDDKKLATGSWDKTVRLWNTSKWANLPIVLKDHPDWVWSVAFSADNDKLLAGCRDSFVRIWPTNAKTLADMICGKTKRNMSKKEWEQFVAEVTDVPYEKTCPVLPAGEGIINQ</sequence>
<dbReference type="SMART" id="SM00320">
    <property type="entry name" value="WD40"/>
    <property type="match status" value="6"/>
</dbReference>
<reference evidence="5 6" key="1">
    <citation type="submission" date="2020-01" db="EMBL/GenBank/DDBJ databases">
        <authorList>
            <person name="Kim M.K."/>
        </authorList>
    </citation>
    <scope>NUCLEOTIDE SEQUENCE [LARGE SCALE GENOMIC DNA]</scope>
    <source>
        <strain evidence="5 6">172606-1</strain>
    </source>
</reference>
<keyword evidence="3" id="KW-1133">Transmembrane helix</keyword>
<accession>A0A6C0GMR0</accession>
<dbReference type="SUPFAM" id="SSF52540">
    <property type="entry name" value="P-loop containing nucleoside triphosphate hydrolases"/>
    <property type="match status" value="1"/>
</dbReference>
<dbReference type="CDD" id="cd00200">
    <property type="entry name" value="WD40"/>
    <property type="match status" value="1"/>
</dbReference>
<keyword evidence="6" id="KW-1185">Reference proteome</keyword>
<dbReference type="EMBL" id="CP048222">
    <property type="protein sequence ID" value="QHT68892.1"/>
    <property type="molecule type" value="Genomic_DNA"/>
</dbReference>
<evidence type="ECO:0000313" key="6">
    <source>
        <dbReference type="Proteomes" id="UP000480178"/>
    </source>
</evidence>
<dbReference type="AlphaFoldDB" id="A0A6C0GMR0"/>
<evidence type="ECO:0000313" key="5">
    <source>
        <dbReference type="EMBL" id="QHT68892.1"/>
    </source>
</evidence>
<dbReference type="Proteomes" id="UP000480178">
    <property type="component" value="Chromosome"/>
</dbReference>
<keyword evidence="3" id="KW-0812">Transmembrane</keyword>
<feature type="repeat" description="WD" evidence="1">
    <location>
        <begin position="872"/>
        <end position="913"/>
    </location>
</feature>
<dbReference type="InterPro" id="IPR036322">
    <property type="entry name" value="WD40_repeat_dom_sf"/>
</dbReference>
<feature type="repeat" description="WD" evidence="1">
    <location>
        <begin position="914"/>
        <end position="946"/>
    </location>
</feature>
<dbReference type="InterPro" id="IPR027417">
    <property type="entry name" value="P-loop_NTPase"/>
</dbReference>
<keyword evidence="2" id="KW-0175">Coiled coil</keyword>
<dbReference type="PROSITE" id="PS50294">
    <property type="entry name" value="WD_REPEATS_REGION"/>
    <property type="match status" value="4"/>
</dbReference>
<feature type="coiled-coil region" evidence="2">
    <location>
        <begin position="532"/>
        <end position="621"/>
    </location>
</feature>
<keyword evidence="1" id="KW-0853">WD repeat</keyword>
<evidence type="ECO:0000256" key="2">
    <source>
        <dbReference type="SAM" id="Coils"/>
    </source>
</evidence>
<proteinExistence type="predicted"/>
<protein>
    <submittedName>
        <fullName evidence="5">High-affnity carbon uptake protein Hat/HatR</fullName>
    </submittedName>
</protein>
<organism evidence="5 6">
    <name type="scientific">Rhodocytophaga rosea</name>
    <dbReference type="NCBI Taxonomy" id="2704465"/>
    <lineage>
        <taxon>Bacteria</taxon>
        <taxon>Pseudomonadati</taxon>
        <taxon>Bacteroidota</taxon>
        <taxon>Cytophagia</taxon>
        <taxon>Cytophagales</taxon>
        <taxon>Rhodocytophagaceae</taxon>
        <taxon>Rhodocytophaga</taxon>
    </lineage>
</organism>